<organism evidence="3 4">
    <name type="scientific">Nonomuraea rubra</name>
    <dbReference type="NCBI Taxonomy" id="46180"/>
    <lineage>
        <taxon>Bacteria</taxon>
        <taxon>Bacillati</taxon>
        <taxon>Actinomycetota</taxon>
        <taxon>Actinomycetes</taxon>
        <taxon>Streptosporangiales</taxon>
        <taxon>Streptosporangiaceae</taxon>
        <taxon>Nonomuraea</taxon>
    </lineage>
</organism>
<evidence type="ECO:0000256" key="1">
    <source>
        <dbReference type="SAM" id="MobiDB-lite"/>
    </source>
</evidence>
<evidence type="ECO:0000313" key="4">
    <source>
        <dbReference type="Proteomes" id="UP000565579"/>
    </source>
</evidence>
<evidence type="ECO:0000313" key="3">
    <source>
        <dbReference type="EMBL" id="MBB6549089.1"/>
    </source>
</evidence>
<dbReference type="EMBL" id="JACHMI010000001">
    <property type="protein sequence ID" value="MBB6549089.1"/>
    <property type="molecule type" value="Genomic_DNA"/>
</dbReference>
<dbReference type="InterPro" id="IPR045794">
    <property type="entry name" value="Trypco1"/>
</dbReference>
<proteinExistence type="predicted"/>
<accession>A0A7X0TZA6</accession>
<keyword evidence="4" id="KW-1185">Reference proteome</keyword>
<dbReference type="AlphaFoldDB" id="A0A7X0TZA6"/>
<dbReference type="Pfam" id="PF19493">
    <property type="entry name" value="Trypco1"/>
    <property type="match status" value="1"/>
</dbReference>
<gene>
    <name evidence="3" type="ORF">HD593_003884</name>
</gene>
<dbReference type="Proteomes" id="UP000565579">
    <property type="component" value="Unassembled WGS sequence"/>
</dbReference>
<sequence>MSALFSFHLDQGGSVVVELPEPPGVSRASSWKERVVEDTRLSFEKALANVRDAASAALAQFQEMSRRPDEVELKFGVKLDAKAGAVIAQTGLEGQFEVTLRWQATPDDTATTGLGPRAPGERG</sequence>
<comment type="caution">
    <text evidence="3">The sequence shown here is derived from an EMBL/GenBank/DDBJ whole genome shotgun (WGS) entry which is preliminary data.</text>
</comment>
<feature type="region of interest" description="Disordered" evidence="1">
    <location>
        <begin position="104"/>
        <end position="123"/>
    </location>
</feature>
<dbReference type="RefSeq" id="WP_221524833.1">
    <property type="nucleotide sequence ID" value="NZ_BAAAXY010000235.1"/>
</dbReference>
<evidence type="ECO:0000259" key="2">
    <source>
        <dbReference type="Pfam" id="PF19493"/>
    </source>
</evidence>
<reference evidence="3 4" key="1">
    <citation type="submission" date="2020-08" db="EMBL/GenBank/DDBJ databases">
        <title>Sequencing the genomes of 1000 actinobacteria strains.</title>
        <authorList>
            <person name="Klenk H.-P."/>
        </authorList>
    </citation>
    <scope>NUCLEOTIDE SEQUENCE [LARGE SCALE GENOMIC DNA]</scope>
    <source>
        <strain evidence="3 4">DSM 43768</strain>
    </source>
</reference>
<feature type="domain" description="Trypsin-co-occurring" evidence="2">
    <location>
        <begin position="7"/>
        <end position="103"/>
    </location>
</feature>
<name>A0A7X0TZA6_9ACTN</name>
<dbReference type="NCBIfam" id="NF041216">
    <property type="entry name" value="CU044_2847_fam"/>
    <property type="match status" value="1"/>
</dbReference>
<protein>
    <recommendedName>
        <fullName evidence="2">Trypsin-co-occurring domain-containing protein</fullName>
    </recommendedName>
</protein>